<evidence type="ECO:0000259" key="5">
    <source>
        <dbReference type="Pfam" id="PF13614"/>
    </source>
</evidence>
<dbReference type="Proteomes" id="UP000095558">
    <property type="component" value="Unassembled WGS sequence"/>
</dbReference>
<evidence type="ECO:0000256" key="1">
    <source>
        <dbReference type="ARBA" id="ARBA00006976"/>
    </source>
</evidence>
<accession>A0A174ESR5</accession>
<dbReference type="Gene3D" id="3.40.50.300">
    <property type="entry name" value="P-loop containing nucleotide triphosphate hydrolases"/>
    <property type="match status" value="1"/>
</dbReference>
<organism evidence="6 7">
    <name type="scientific">Clostridium disporicum</name>
    <dbReference type="NCBI Taxonomy" id="84024"/>
    <lineage>
        <taxon>Bacteria</taxon>
        <taxon>Bacillati</taxon>
        <taxon>Bacillota</taxon>
        <taxon>Clostridia</taxon>
        <taxon>Eubacteriales</taxon>
        <taxon>Clostridiaceae</taxon>
        <taxon>Clostridium</taxon>
    </lineage>
</organism>
<dbReference type="Pfam" id="PF13614">
    <property type="entry name" value="AAA_31"/>
    <property type="match status" value="1"/>
</dbReference>
<reference evidence="6 7" key="1">
    <citation type="submission" date="2015-09" db="EMBL/GenBank/DDBJ databases">
        <authorList>
            <consortium name="Pathogen Informatics"/>
        </authorList>
    </citation>
    <scope>NUCLEOTIDE SEQUENCE [LARGE SCALE GENOMIC DNA]</scope>
    <source>
        <strain evidence="6 7">2789STDY5834855</strain>
    </source>
</reference>
<name>A0A174ESR5_9CLOT</name>
<dbReference type="InterPro" id="IPR025669">
    <property type="entry name" value="AAA_dom"/>
</dbReference>
<comment type="similarity">
    <text evidence="1">Belongs to the ParA family.</text>
</comment>
<evidence type="ECO:0000256" key="3">
    <source>
        <dbReference type="ARBA" id="ARBA00062323"/>
    </source>
</evidence>
<dbReference type="InterPro" id="IPR027417">
    <property type="entry name" value="P-loop_NTPase"/>
</dbReference>
<dbReference type="CDD" id="cd02042">
    <property type="entry name" value="ParAB_family"/>
    <property type="match status" value="1"/>
</dbReference>
<evidence type="ECO:0000256" key="4">
    <source>
        <dbReference type="ARBA" id="ARBA00071824"/>
    </source>
</evidence>
<evidence type="ECO:0000313" key="7">
    <source>
        <dbReference type="Proteomes" id="UP000095558"/>
    </source>
</evidence>
<evidence type="ECO:0000313" key="6">
    <source>
        <dbReference type="EMBL" id="CUO39030.1"/>
    </source>
</evidence>
<dbReference type="EMBL" id="CYZV01000023">
    <property type="protein sequence ID" value="CUO39030.1"/>
    <property type="molecule type" value="Genomic_DNA"/>
</dbReference>
<comment type="catalytic activity">
    <reaction evidence="2">
        <text>ATP + H2O = ADP + phosphate + H(+)</text>
        <dbReference type="Rhea" id="RHEA:13065"/>
        <dbReference type="ChEBI" id="CHEBI:15377"/>
        <dbReference type="ChEBI" id="CHEBI:15378"/>
        <dbReference type="ChEBI" id="CHEBI:30616"/>
        <dbReference type="ChEBI" id="CHEBI:43474"/>
        <dbReference type="ChEBI" id="CHEBI:456216"/>
    </reaction>
</comment>
<dbReference type="PANTHER" id="PTHR13696">
    <property type="entry name" value="P-LOOP CONTAINING NUCLEOSIDE TRIPHOSPHATE HYDROLASE"/>
    <property type="match status" value="1"/>
</dbReference>
<dbReference type="RefSeq" id="WP_055276881.1">
    <property type="nucleotide sequence ID" value="NZ_CYZV01000023.1"/>
</dbReference>
<sequence length="250" mass="28202">MKKVSIFNIKGGVAKTTSTANLGACLSQQGKKVLLVDLDPQSNLTKLFKAYSMDDLTVSDVLLDKHLDIHKVIKKTDFENIDILPANINLTFTDREILIDNKRSQQNRLAKALAQLNNEYEYCLIDCPPSLNMITTNALCASDEVFVPIKIDKFALDGLEYLLESIEDMKDEFNPNLNFKGCFITMDSATTVNKVIKQELKKILGDKMFNTTIKQNVKVIESTFDECPVVFGNKKARASINYRDLCKEVF</sequence>
<protein>
    <recommendedName>
        <fullName evidence="4">Sporulation initiation inhibitor protein Soj</fullName>
    </recommendedName>
</protein>
<dbReference type="PIRSF" id="PIRSF009320">
    <property type="entry name" value="Nuc_binding_HP_1000"/>
    <property type="match status" value="1"/>
</dbReference>
<dbReference type="InterPro" id="IPR050678">
    <property type="entry name" value="DNA_Partitioning_ATPase"/>
</dbReference>
<proteinExistence type="inferred from homology"/>
<dbReference type="AlphaFoldDB" id="A0A174ESR5"/>
<dbReference type="SUPFAM" id="SSF52540">
    <property type="entry name" value="P-loop containing nucleoside triphosphate hydrolases"/>
    <property type="match status" value="1"/>
</dbReference>
<comment type="subunit">
    <text evidence="3">Dimerizes in the presence of ATP but not ADP; ATP-binding is required for double-stranded (ds)DNA-binding. Interacts with DnaA.</text>
</comment>
<feature type="domain" description="AAA" evidence="5">
    <location>
        <begin position="1"/>
        <end position="178"/>
    </location>
</feature>
<dbReference type="PANTHER" id="PTHR13696:SF52">
    <property type="entry name" value="PARA FAMILY PROTEIN CT_582"/>
    <property type="match status" value="1"/>
</dbReference>
<dbReference type="FunFam" id="3.40.50.300:FF:000285">
    <property type="entry name" value="Sporulation initiation inhibitor Soj"/>
    <property type="match status" value="1"/>
</dbReference>
<gene>
    <name evidence="6" type="primary">soj_1</name>
    <name evidence="6" type="ORF">ERS852470_02199</name>
</gene>
<evidence type="ECO:0000256" key="2">
    <source>
        <dbReference type="ARBA" id="ARBA00049360"/>
    </source>
</evidence>